<dbReference type="PATRIC" id="fig|1432052.4.peg.12"/>
<dbReference type="EMBL" id="MEHD01000011">
    <property type="protein sequence ID" value="ODR60296.1"/>
    <property type="molecule type" value="Genomic_DNA"/>
</dbReference>
<dbReference type="EMBL" id="MCGH01000001">
    <property type="protein sequence ID" value="ODM08386.1"/>
    <property type="molecule type" value="Genomic_DNA"/>
</dbReference>
<proteinExistence type="predicted"/>
<dbReference type="Pfam" id="PF00884">
    <property type="entry name" value="Sulfatase"/>
    <property type="match status" value="1"/>
</dbReference>
<evidence type="ECO:0000256" key="1">
    <source>
        <dbReference type="ARBA" id="ARBA00022723"/>
    </source>
</evidence>
<dbReference type="AlphaFoldDB" id="A0A1E3AJN1"/>
<evidence type="ECO:0000256" key="2">
    <source>
        <dbReference type="ARBA" id="ARBA00022801"/>
    </source>
</evidence>
<dbReference type="SUPFAM" id="SSF53649">
    <property type="entry name" value="Alkaline phosphatase-like"/>
    <property type="match status" value="1"/>
</dbReference>
<accession>A0A1E3AJN1</accession>
<dbReference type="GO" id="GO:0046872">
    <property type="term" value="F:metal ion binding"/>
    <property type="evidence" value="ECO:0007669"/>
    <property type="project" value="UniProtKB-KW"/>
</dbReference>
<organism evidence="4 6">
    <name type="scientific">Eisenbergiella tayi</name>
    <dbReference type="NCBI Taxonomy" id="1432052"/>
    <lineage>
        <taxon>Bacteria</taxon>
        <taxon>Bacillati</taxon>
        <taxon>Bacillota</taxon>
        <taxon>Clostridia</taxon>
        <taxon>Lachnospirales</taxon>
        <taxon>Lachnospiraceae</taxon>
        <taxon>Eisenbergiella</taxon>
    </lineage>
</organism>
<reference evidence="5 7" key="2">
    <citation type="submission" date="2016-08" db="EMBL/GenBank/DDBJ databases">
        <title>Characterization of Isolates of Eisenbergiella tayi Derived from Blood Cultures, Using Whole Genome Sequencing.</title>
        <authorList>
            <person name="Bernier A.-M."/>
            <person name="Burdz T."/>
            <person name="Wiebe D."/>
            <person name="Bernard K."/>
        </authorList>
    </citation>
    <scope>NUCLEOTIDE SEQUENCE [LARGE SCALE GENOMIC DNA]</scope>
    <source>
        <strain evidence="5 7">NML120146</strain>
    </source>
</reference>
<keyword evidence="2 4" id="KW-0378">Hydrolase</keyword>
<protein>
    <submittedName>
        <fullName evidence="4">Arylsulfatase</fullName>
        <ecNumber evidence="4">3.1.6.1</ecNumber>
    </submittedName>
</protein>
<dbReference type="Proteomes" id="UP000094869">
    <property type="component" value="Unassembled WGS sequence"/>
</dbReference>
<evidence type="ECO:0000313" key="4">
    <source>
        <dbReference type="EMBL" id="ODM08386.1"/>
    </source>
</evidence>
<dbReference type="Gene3D" id="3.40.720.10">
    <property type="entry name" value="Alkaline Phosphatase, subunit A"/>
    <property type="match status" value="1"/>
</dbReference>
<dbReference type="GO" id="GO:0004065">
    <property type="term" value="F:arylsulfatase activity"/>
    <property type="evidence" value="ECO:0007669"/>
    <property type="project" value="UniProtKB-EC"/>
</dbReference>
<feature type="domain" description="Sulfatase N-terminal" evidence="3">
    <location>
        <begin position="5"/>
        <end position="379"/>
    </location>
</feature>
<sequence length="484" mass="55763">MKRCNLLFIMTDEQRFDAVGYQNPCVKTPNLDALAEESVVFDYAYTTNPSCIPARAAIFTGRYPSQCGAPCYITPLPKKETTFMKLLQEGGYYTAVVGKQHFWKSEIEKGYDYMDIVDNHFPPAVIDDKVRESDFGLPANLTVTDQVPSYIRFLWENGFKKGEELFEEIDDGGIYRWKEDEKYYVDAYIGDKGVEWLRNQKPADKPWFLTLSFPGPHMPFDGIGLPDDKLYEEEDLDMPQTEPADILEKPPHFRDIFSKYGKVSEDGRAIEGGLSEEQIRKMRKAYYANVSLIDRKIGEVIEELKKSGEYENTLIIYTSDHGDYMGDFGVAAKAQYLSEVLMRIPFLIKPPVRDFRGYHEKSFVSSVEIAATFLTAGGIAVPDNMQGRSLTGFYEGVPERQEDIYMEARDLRGIRTKDFKLVFYAEREYGELYDMNQDPWERHNLWDHPAQQKTKQELLCRLMNHMVRLGENSQAAWNMGAPEI</sequence>
<dbReference type="InterPro" id="IPR000917">
    <property type="entry name" value="Sulfatase_N"/>
</dbReference>
<dbReference type="PANTHER" id="PTHR45953">
    <property type="entry name" value="IDURONATE 2-SULFATASE"/>
    <property type="match status" value="1"/>
</dbReference>
<dbReference type="PANTHER" id="PTHR45953:SF1">
    <property type="entry name" value="IDURONATE 2-SULFATASE"/>
    <property type="match status" value="1"/>
</dbReference>
<comment type="caution">
    <text evidence="4">The sequence shown here is derived from an EMBL/GenBank/DDBJ whole genome shotgun (WGS) entry which is preliminary data.</text>
</comment>
<keyword evidence="1" id="KW-0479">Metal-binding</keyword>
<gene>
    <name evidence="4" type="ORF">BEI61_00015</name>
    <name evidence="5" type="ORF">BEI63_03650</name>
</gene>
<dbReference type="EC" id="3.1.6.1" evidence="4"/>
<evidence type="ECO:0000259" key="3">
    <source>
        <dbReference type="Pfam" id="PF00884"/>
    </source>
</evidence>
<evidence type="ECO:0000313" key="5">
    <source>
        <dbReference type="EMBL" id="ODR60296.1"/>
    </source>
</evidence>
<dbReference type="RefSeq" id="WP_069150825.1">
    <property type="nucleotide sequence ID" value="NZ_JAQCZP010000011.1"/>
</dbReference>
<keyword evidence="7" id="KW-1185">Reference proteome</keyword>
<dbReference type="GO" id="GO:0005737">
    <property type="term" value="C:cytoplasm"/>
    <property type="evidence" value="ECO:0007669"/>
    <property type="project" value="TreeGrafter"/>
</dbReference>
<dbReference type="Proteomes" id="UP000094067">
    <property type="component" value="Unassembled WGS sequence"/>
</dbReference>
<evidence type="ECO:0000313" key="7">
    <source>
        <dbReference type="Proteomes" id="UP000094869"/>
    </source>
</evidence>
<evidence type="ECO:0000313" key="6">
    <source>
        <dbReference type="Proteomes" id="UP000094067"/>
    </source>
</evidence>
<name>A0A1E3AJN1_9FIRM</name>
<reference evidence="4 6" key="1">
    <citation type="submission" date="2016-07" db="EMBL/GenBank/DDBJ databases">
        <title>Characterization of isolates of Eisenbergiella tayi derived from blood cultures, using whole genome sequencing.</title>
        <authorList>
            <person name="Burdz T."/>
            <person name="Wiebe D."/>
            <person name="Huynh C."/>
            <person name="Bernard K."/>
        </authorList>
    </citation>
    <scope>NUCLEOTIDE SEQUENCE [LARGE SCALE GENOMIC DNA]</scope>
    <source>
        <strain evidence="4 6">NML 110608</strain>
    </source>
</reference>
<dbReference type="InterPro" id="IPR017850">
    <property type="entry name" value="Alkaline_phosphatase_core_sf"/>
</dbReference>